<feature type="compositionally biased region" description="Basic and acidic residues" evidence="1">
    <location>
        <begin position="159"/>
        <end position="171"/>
    </location>
</feature>
<feature type="region of interest" description="Disordered" evidence="1">
    <location>
        <begin position="143"/>
        <end position="198"/>
    </location>
</feature>
<dbReference type="STRING" id="286727.SAMN02982917_3337"/>
<feature type="region of interest" description="Disordered" evidence="1">
    <location>
        <begin position="454"/>
        <end position="473"/>
    </location>
</feature>
<dbReference type="RefSeq" id="WP_085087283.1">
    <property type="nucleotide sequence ID" value="NZ_FXAK01000007.1"/>
</dbReference>
<gene>
    <name evidence="2" type="ORF">SAMN02982917_3337</name>
</gene>
<evidence type="ECO:0000256" key="1">
    <source>
        <dbReference type="SAM" id="MobiDB-lite"/>
    </source>
</evidence>
<evidence type="ECO:0008006" key="4">
    <source>
        <dbReference type="Google" id="ProtNLM"/>
    </source>
</evidence>
<protein>
    <recommendedName>
        <fullName evidence="4">DUF2974 domain-containing protein</fullName>
    </recommendedName>
</protein>
<dbReference type="OrthoDB" id="7296416at2"/>
<reference evidence="2 3" key="1">
    <citation type="submission" date="2017-04" db="EMBL/GenBank/DDBJ databases">
        <authorList>
            <person name="Afonso C.L."/>
            <person name="Miller P.J."/>
            <person name="Scott M.A."/>
            <person name="Spackman E."/>
            <person name="Goraichik I."/>
            <person name="Dimitrov K.M."/>
            <person name="Suarez D.L."/>
            <person name="Swayne D.E."/>
        </authorList>
    </citation>
    <scope>NUCLEOTIDE SEQUENCE [LARGE SCALE GENOMIC DNA]</scope>
    <source>
        <strain evidence="2 3">A2P</strain>
    </source>
</reference>
<dbReference type="EMBL" id="FXAK01000007">
    <property type="protein sequence ID" value="SMF64681.1"/>
    <property type="molecule type" value="Genomic_DNA"/>
</dbReference>
<accession>A0A1X7G747</accession>
<organism evidence="2 3">
    <name type="scientific">Azospirillum oryzae</name>
    <dbReference type="NCBI Taxonomy" id="286727"/>
    <lineage>
        <taxon>Bacteria</taxon>
        <taxon>Pseudomonadati</taxon>
        <taxon>Pseudomonadota</taxon>
        <taxon>Alphaproteobacteria</taxon>
        <taxon>Rhodospirillales</taxon>
        <taxon>Azospirillaceae</taxon>
        <taxon>Azospirillum</taxon>
    </lineage>
</organism>
<evidence type="ECO:0000313" key="3">
    <source>
        <dbReference type="Proteomes" id="UP000192936"/>
    </source>
</evidence>
<dbReference type="Pfam" id="PF26363">
    <property type="entry name" value="Phospholipase-like"/>
    <property type="match status" value="1"/>
</dbReference>
<name>A0A1X7G747_9PROT</name>
<dbReference type="AlphaFoldDB" id="A0A1X7G747"/>
<proteinExistence type="predicted"/>
<dbReference type="SUPFAM" id="SSF53474">
    <property type="entry name" value="alpha/beta-Hydrolases"/>
    <property type="match status" value="1"/>
</dbReference>
<dbReference type="Proteomes" id="UP000192936">
    <property type="component" value="Unassembled WGS sequence"/>
</dbReference>
<evidence type="ECO:0000313" key="2">
    <source>
        <dbReference type="EMBL" id="SMF64681.1"/>
    </source>
</evidence>
<dbReference type="Gene3D" id="3.40.50.1820">
    <property type="entry name" value="alpha/beta hydrolase"/>
    <property type="match status" value="1"/>
</dbReference>
<dbReference type="InterPro" id="IPR029058">
    <property type="entry name" value="AB_hydrolase_fold"/>
</dbReference>
<sequence>MSWGDALAEAYAAASDAARQAAVRAASSAQAAASAAADMASAAADMAKSAASAAGDAVVETAKASGRVAGFGMRAAAETGKAAVQGTAYLADKAMESHPVVGRLYKAAKEQLSPARTPRRRVVEACPNSVEAKIDRLNQRQSLIDKGRGPGSTPAQKAAAERLARDNRAVELARLSGDTYDQYGKPPKNDPPLGWTAISDSELGEAGIDPALLRDAKATIYRTPADWPGGQQTVLAFRGTVPSEMEDLQTNMDQALGGETIQYKAAAQLGANVANKLGPDVMVTGHSLGGGKAQAAGVSGGLTGMMFNAAGLNPNTVGGDTGDPSDFLQFRTPGDPLTGIQNSAALQSGVGLLAGGLGSGIGMPVAAGNFVADKLGFPFLSPDTRQLVEGGTTAFPRALKNLVSQGNLLPPAIGPVVTVPALDDAGNPVPMTSPGGQHSILSAINGIEREKSEDVATLQDMPGQEASGQGASG</sequence>